<dbReference type="EMBL" id="JAWRVE010000268">
    <property type="protein sequence ID" value="KAL1846416.1"/>
    <property type="molecule type" value="Genomic_DNA"/>
</dbReference>
<proteinExistence type="inferred from homology"/>
<dbReference type="SUPFAM" id="SSF56112">
    <property type="entry name" value="Protein kinase-like (PK-like)"/>
    <property type="match status" value="1"/>
</dbReference>
<evidence type="ECO:0000256" key="3">
    <source>
        <dbReference type="ARBA" id="ARBA00022840"/>
    </source>
</evidence>
<protein>
    <recommendedName>
        <fullName evidence="5">Protein kinase domain-containing protein</fullName>
    </recommendedName>
</protein>
<dbReference type="InterPro" id="IPR006597">
    <property type="entry name" value="Sel1-like"/>
</dbReference>
<dbReference type="PROSITE" id="PS00108">
    <property type="entry name" value="PROTEIN_KINASE_ST"/>
    <property type="match status" value="1"/>
</dbReference>
<dbReference type="InterPro" id="IPR036770">
    <property type="entry name" value="Ankyrin_rpt-contain_sf"/>
</dbReference>
<feature type="compositionally biased region" description="Polar residues" evidence="4">
    <location>
        <begin position="7"/>
        <end position="25"/>
    </location>
</feature>
<dbReference type="SMART" id="SM00220">
    <property type="entry name" value="S_TKc"/>
    <property type="match status" value="1"/>
</dbReference>
<feature type="compositionally biased region" description="Polar residues" evidence="4">
    <location>
        <begin position="518"/>
        <end position="537"/>
    </location>
</feature>
<dbReference type="InterPro" id="IPR002110">
    <property type="entry name" value="Ankyrin_rpt"/>
</dbReference>
<dbReference type="InterPro" id="IPR008271">
    <property type="entry name" value="Ser/Thr_kinase_AS"/>
</dbReference>
<feature type="compositionally biased region" description="Basic and acidic residues" evidence="4">
    <location>
        <begin position="543"/>
        <end position="555"/>
    </location>
</feature>
<evidence type="ECO:0000256" key="1">
    <source>
        <dbReference type="ARBA" id="ARBA00005843"/>
    </source>
</evidence>
<feature type="region of interest" description="Disordered" evidence="4">
    <location>
        <begin position="1"/>
        <end position="25"/>
    </location>
</feature>
<evidence type="ECO:0000259" key="5">
    <source>
        <dbReference type="PROSITE" id="PS50011"/>
    </source>
</evidence>
<comment type="similarity">
    <text evidence="1">Belongs to the protein kinase superfamily. TKL Ser/Thr protein kinase family.</text>
</comment>
<dbReference type="Pfam" id="PF12796">
    <property type="entry name" value="Ank_2"/>
    <property type="match status" value="1"/>
</dbReference>
<reference evidence="6 7" key="1">
    <citation type="journal article" date="2024" name="IMA Fungus">
        <title>IMA Genome - F19 : A genome assembly and annotation guide to empower mycologists, including annotated draft genome sequences of Ceratocystis pirilliformis, Diaporthe australafricana, Fusarium ophioides, Paecilomyces lecythidis, and Sporothrix stenoceras.</title>
        <authorList>
            <person name="Aylward J."/>
            <person name="Wilson A.M."/>
            <person name="Visagie C.M."/>
            <person name="Spraker J."/>
            <person name="Barnes I."/>
            <person name="Buitendag C."/>
            <person name="Ceriani C."/>
            <person name="Del Mar Angel L."/>
            <person name="du Plessis D."/>
            <person name="Fuchs T."/>
            <person name="Gasser K."/>
            <person name="Kramer D."/>
            <person name="Li W."/>
            <person name="Munsamy K."/>
            <person name="Piso A."/>
            <person name="Price J.L."/>
            <person name="Sonnekus B."/>
            <person name="Thomas C."/>
            <person name="van der Nest A."/>
            <person name="van Dijk A."/>
            <person name="van Heerden A."/>
            <person name="van Vuuren N."/>
            <person name="Yilmaz N."/>
            <person name="Duong T.A."/>
            <person name="van der Merwe N.A."/>
            <person name="Wingfield M.J."/>
            <person name="Wingfield B.D."/>
        </authorList>
    </citation>
    <scope>NUCLEOTIDE SEQUENCE [LARGE SCALE GENOMIC DNA]</scope>
    <source>
        <strain evidence="6 7">CMW 18300</strain>
    </source>
</reference>
<sequence>MDRGFTETRTSLAPQGSVNLNDLRQAGSQTRANFTRLTAVGERSRENDRTAPDFITFISLSCSIYQAQSDDLVPVQQYPSVLETYQGKGHTSLVTHAQVDLSGPSSLSRGGFGSYSEGIVIKRPRHSILENKSDGLNSFITELRIRSHVSLKSHPNIARLRGIGWDFEDEDATIPRPIILEEFAPQGALDNFWLNWKFVSISFEAKLDFCRDIAEGLSVLHTCGVVHGDIKPENILVFPRKDARNSFSLKLTDFGHSVLEADKSERLPAFTPQWSAPEVTKKKRITFTQMKATDYYSFGLVMLSIMLGRAFYTDIDDVKSCKEDGSILYKLLRVIEEEDKFNDDSDMEVGTVAQLLYKTVQLSPEDRSLEECISIIEVYKLENQATSDRMPPVKAPAVPVPALSVEAKVSQVIIGYHTLIGCSHQLKAHIVNTLRDLAERPDDPRQPAAAWELTICYFSGFGVPRDFDAALKWLSVARELGVTAGRDLFKPLQEAIVVAMEAQSHKEAAFPGKPRLNFRNQQSSNNIVSNTETSVSDLQAEDNGERTIGQEEHTSRPSRSAVHTTDESNVLQKQIVAPETNALCRKYFDGSNKLAQSLPSMPLPMPSHVRDAIEAGSLNQLRDIITREPSVLDSADEQGNTPLLLAAHHKQLGILRYLISHPDIKASAHNKFGQTALHFLAHFENESVVDFVLPLVDNGIDLLREALPMRTDSAALVIFHGLRCCAVLNSILHNKTILLAILLEAAHSNSSVSMCQICEAGSRFRRILAVALSLFRIDVLEILTAHLLAHRKLNTINLANIQVWAGQKLLRLYQVPFSSVAVSAMDLPEDFFRAIMYGSNYDDVLERTLDFLAATASTRSKSKGTPHMSLETKMLRAASAGGSLDAVNSLLNRMKESQQKVPEWISCQSRIIGEVRNETLVKWTPVFVEAVLNFDVKAADILVKKYPKLLNNAATDVILS</sequence>
<dbReference type="Gene3D" id="1.25.40.20">
    <property type="entry name" value="Ankyrin repeat-containing domain"/>
    <property type="match status" value="1"/>
</dbReference>
<evidence type="ECO:0000256" key="2">
    <source>
        <dbReference type="ARBA" id="ARBA00022741"/>
    </source>
</evidence>
<feature type="domain" description="Protein kinase" evidence="5">
    <location>
        <begin position="80"/>
        <end position="379"/>
    </location>
</feature>
<dbReference type="PANTHER" id="PTHR44329">
    <property type="entry name" value="SERINE/THREONINE-PROTEIN KINASE TNNI3K-RELATED"/>
    <property type="match status" value="1"/>
</dbReference>
<dbReference type="SMART" id="SM00248">
    <property type="entry name" value="ANK"/>
    <property type="match status" value="2"/>
</dbReference>
<keyword evidence="7" id="KW-1185">Reference proteome</keyword>
<comment type="caution">
    <text evidence="6">The sequence shown here is derived from an EMBL/GenBank/DDBJ whole genome shotgun (WGS) entry which is preliminary data.</text>
</comment>
<feature type="region of interest" description="Disordered" evidence="4">
    <location>
        <begin position="510"/>
        <end position="569"/>
    </location>
</feature>
<feature type="compositionally biased region" description="Polar residues" evidence="4">
    <location>
        <begin position="557"/>
        <end position="569"/>
    </location>
</feature>
<accession>A0ABR3VW13</accession>
<dbReference type="Gene3D" id="1.10.510.10">
    <property type="entry name" value="Transferase(Phosphotransferase) domain 1"/>
    <property type="match status" value="1"/>
</dbReference>
<gene>
    <name evidence="6" type="ORF">Daus18300_014259</name>
</gene>
<keyword evidence="3" id="KW-0067">ATP-binding</keyword>
<dbReference type="InterPro" id="IPR000719">
    <property type="entry name" value="Prot_kinase_dom"/>
</dbReference>
<organism evidence="6 7">
    <name type="scientific">Diaporthe australafricana</name>
    <dbReference type="NCBI Taxonomy" id="127596"/>
    <lineage>
        <taxon>Eukaryota</taxon>
        <taxon>Fungi</taxon>
        <taxon>Dikarya</taxon>
        <taxon>Ascomycota</taxon>
        <taxon>Pezizomycotina</taxon>
        <taxon>Sordariomycetes</taxon>
        <taxon>Sordariomycetidae</taxon>
        <taxon>Diaporthales</taxon>
        <taxon>Diaporthaceae</taxon>
        <taxon>Diaporthe</taxon>
    </lineage>
</organism>
<dbReference type="PROSITE" id="PS50011">
    <property type="entry name" value="PROTEIN_KINASE_DOM"/>
    <property type="match status" value="1"/>
</dbReference>
<name>A0ABR3VW13_9PEZI</name>
<evidence type="ECO:0000313" key="7">
    <source>
        <dbReference type="Proteomes" id="UP001583177"/>
    </source>
</evidence>
<dbReference type="PANTHER" id="PTHR44329:SF298">
    <property type="entry name" value="MIXED LINEAGE KINASE DOMAIN-LIKE PROTEIN"/>
    <property type="match status" value="1"/>
</dbReference>
<keyword evidence="2" id="KW-0547">Nucleotide-binding</keyword>
<dbReference type="InterPro" id="IPR051681">
    <property type="entry name" value="Ser/Thr_Kinases-Pseudokinases"/>
</dbReference>
<dbReference type="InterPro" id="IPR011009">
    <property type="entry name" value="Kinase-like_dom_sf"/>
</dbReference>
<dbReference type="SUPFAM" id="SSF48403">
    <property type="entry name" value="Ankyrin repeat"/>
    <property type="match status" value="1"/>
</dbReference>
<evidence type="ECO:0000313" key="6">
    <source>
        <dbReference type="EMBL" id="KAL1846416.1"/>
    </source>
</evidence>
<evidence type="ECO:0000256" key="4">
    <source>
        <dbReference type="SAM" id="MobiDB-lite"/>
    </source>
</evidence>
<dbReference type="Pfam" id="PF00069">
    <property type="entry name" value="Pkinase"/>
    <property type="match status" value="1"/>
</dbReference>
<dbReference type="SMART" id="SM00671">
    <property type="entry name" value="SEL1"/>
    <property type="match status" value="1"/>
</dbReference>
<dbReference type="Proteomes" id="UP001583177">
    <property type="component" value="Unassembled WGS sequence"/>
</dbReference>